<organism evidence="7">
    <name type="scientific">Dunaliella tertiolecta</name>
    <name type="common">Green alga</name>
    <dbReference type="NCBI Taxonomy" id="3047"/>
    <lineage>
        <taxon>Eukaryota</taxon>
        <taxon>Viridiplantae</taxon>
        <taxon>Chlorophyta</taxon>
        <taxon>core chlorophytes</taxon>
        <taxon>Chlorophyceae</taxon>
        <taxon>CS clade</taxon>
        <taxon>Chlamydomonadales</taxon>
        <taxon>Dunaliellaceae</taxon>
        <taxon>Dunaliella</taxon>
    </lineage>
</organism>
<feature type="domain" description="MYND-type" evidence="6">
    <location>
        <begin position="260"/>
        <end position="298"/>
    </location>
</feature>
<protein>
    <recommendedName>
        <fullName evidence="6">MYND-type domain-containing protein</fullName>
    </recommendedName>
</protein>
<gene>
    <name evidence="7" type="ORF">DTER00134_LOCUS857</name>
</gene>
<evidence type="ECO:0000256" key="1">
    <source>
        <dbReference type="ARBA" id="ARBA00022723"/>
    </source>
</evidence>
<dbReference type="Pfam" id="PF01753">
    <property type="entry name" value="zf-MYND"/>
    <property type="match status" value="1"/>
</dbReference>
<reference evidence="7" key="1">
    <citation type="submission" date="2021-01" db="EMBL/GenBank/DDBJ databases">
        <authorList>
            <person name="Corre E."/>
            <person name="Pelletier E."/>
            <person name="Niang G."/>
            <person name="Scheremetjew M."/>
            <person name="Finn R."/>
            <person name="Kale V."/>
            <person name="Holt S."/>
            <person name="Cochrane G."/>
            <person name="Meng A."/>
            <person name="Brown T."/>
            <person name="Cohen L."/>
        </authorList>
    </citation>
    <scope>NUCLEOTIDE SEQUENCE</scope>
    <source>
        <strain evidence="7">CCMP1320</strain>
    </source>
</reference>
<evidence type="ECO:0000256" key="4">
    <source>
        <dbReference type="PROSITE-ProRule" id="PRU00134"/>
    </source>
</evidence>
<dbReference type="SUPFAM" id="SSF144232">
    <property type="entry name" value="HIT/MYND zinc finger-like"/>
    <property type="match status" value="1"/>
</dbReference>
<evidence type="ECO:0000259" key="6">
    <source>
        <dbReference type="PROSITE" id="PS50865"/>
    </source>
</evidence>
<dbReference type="EMBL" id="HBIP01002019">
    <property type="protein sequence ID" value="CAE0485818.1"/>
    <property type="molecule type" value="Transcribed_RNA"/>
</dbReference>
<feature type="chain" id="PRO_5031185452" description="MYND-type domain-containing protein" evidence="5">
    <location>
        <begin position="20"/>
        <end position="303"/>
    </location>
</feature>
<accession>A0A7S3QKV8</accession>
<sequence length="303" mass="32853">MSSKPRLLALGLRMPLSSLLEVYGGLYSLLGSEFEVKEVTQEHDALQWLQRPSDYVAVLITDGAIASADGKRIPHKQVCLKLQQYLEQGGTIICCGYMPSDLTTQAHEVFPKVFGVPWHRGEYIRSTFQLNPGTCLGSVGLPAMYSMKASHLGGVNPQDQALYTATNDSRVESFVFAPTPIDRSKNEFPAAFTKVFSGGHVGYVGDMNSEHPSSQVVLAMCRFARTKANAATALAPGVAVAACNGQEGKTGQGGDQPHVCLRCGQSRPKMRLCGGCRKVRLCSEECQRASWPQHKLVCGKQDS</sequence>
<evidence type="ECO:0000256" key="3">
    <source>
        <dbReference type="ARBA" id="ARBA00022833"/>
    </source>
</evidence>
<proteinExistence type="predicted"/>
<evidence type="ECO:0000256" key="2">
    <source>
        <dbReference type="ARBA" id="ARBA00022771"/>
    </source>
</evidence>
<evidence type="ECO:0000313" key="7">
    <source>
        <dbReference type="EMBL" id="CAE0485818.1"/>
    </source>
</evidence>
<keyword evidence="5" id="KW-0732">Signal</keyword>
<keyword evidence="3" id="KW-0862">Zinc</keyword>
<dbReference type="Gene3D" id="6.10.140.2220">
    <property type="match status" value="1"/>
</dbReference>
<name>A0A7S3QKV8_DUNTE</name>
<keyword evidence="2 4" id="KW-0863">Zinc-finger</keyword>
<dbReference type="PROSITE" id="PS50865">
    <property type="entry name" value="ZF_MYND_2"/>
    <property type="match status" value="1"/>
</dbReference>
<dbReference type="AlphaFoldDB" id="A0A7S3QKV8"/>
<feature type="signal peptide" evidence="5">
    <location>
        <begin position="1"/>
        <end position="19"/>
    </location>
</feature>
<dbReference type="InterPro" id="IPR002893">
    <property type="entry name" value="Znf_MYND"/>
</dbReference>
<keyword evidence="1" id="KW-0479">Metal-binding</keyword>
<evidence type="ECO:0000256" key="5">
    <source>
        <dbReference type="SAM" id="SignalP"/>
    </source>
</evidence>
<dbReference type="GO" id="GO:0008270">
    <property type="term" value="F:zinc ion binding"/>
    <property type="evidence" value="ECO:0007669"/>
    <property type="project" value="UniProtKB-KW"/>
</dbReference>